<dbReference type="Gene3D" id="3.40.640.10">
    <property type="entry name" value="Type I PLP-dependent aspartate aminotransferase-like (Major domain)"/>
    <property type="match status" value="1"/>
</dbReference>
<organism evidence="18 19">
    <name type="scientific">Tetrahymena thermophila (strain SB210)</name>
    <dbReference type="NCBI Taxonomy" id="312017"/>
    <lineage>
        <taxon>Eukaryota</taxon>
        <taxon>Sar</taxon>
        <taxon>Alveolata</taxon>
        <taxon>Ciliophora</taxon>
        <taxon>Intramacronucleata</taxon>
        <taxon>Oligohymenophorea</taxon>
        <taxon>Hymenostomatida</taxon>
        <taxon>Tetrahymenina</taxon>
        <taxon>Tetrahymenidae</taxon>
        <taxon>Tetrahymena</taxon>
    </lineage>
</organism>
<dbReference type="AlphaFoldDB" id="Q23K59"/>
<evidence type="ECO:0000256" key="10">
    <source>
        <dbReference type="ARBA" id="ARBA00023098"/>
    </source>
</evidence>
<dbReference type="InterPro" id="IPR050477">
    <property type="entry name" value="GrpII_AminoAcid_Decarb"/>
</dbReference>
<evidence type="ECO:0000256" key="2">
    <source>
        <dbReference type="ARBA" id="ARBA00004389"/>
    </source>
</evidence>
<evidence type="ECO:0000256" key="8">
    <source>
        <dbReference type="ARBA" id="ARBA00022919"/>
    </source>
</evidence>
<evidence type="ECO:0000313" key="18">
    <source>
        <dbReference type="EMBL" id="EAR96984.2"/>
    </source>
</evidence>
<reference evidence="18" key="1">
    <citation type="submission" date="2008-09" db="EMBL/GenBank/DDBJ databases">
        <authorList>
            <person name="Eisen J.A."/>
            <person name="Wu M."/>
            <person name="Wu D."/>
            <person name="Nierman W.C."/>
            <person name="Orias E."/>
            <person name="Delcher A.L."/>
            <person name="Salzberg S.L."/>
        </authorList>
    </citation>
    <scope>NUCLEOTIDE SEQUENCE</scope>
    <source>
        <strain evidence="18">SB210</strain>
    </source>
</reference>
<dbReference type="Gene3D" id="3.90.1150.10">
    <property type="entry name" value="Aspartate Aminotransferase, domain 1"/>
    <property type="match status" value="1"/>
</dbReference>
<feature type="modified residue" description="N6-(pyridoxal phosphate)lysine" evidence="16">
    <location>
        <position position="381"/>
    </location>
</feature>
<dbReference type="GO" id="GO:0008117">
    <property type="term" value="F:sphinganine-1-phosphate aldolase activity"/>
    <property type="evidence" value="ECO:0007669"/>
    <property type="project" value="UniProtKB-EC"/>
</dbReference>
<evidence type="ECO:0000256" key="3">
    <source>
        <dbReference type="ARBA" id="ARBA00004760"/>
    </source>
</evidence>
<dbReference type="Pfam" id="PF00282">
    <property type="entry name" value="Pyridoxal_deC"/>
    <property type="match status" value="1"/>
</dbReference>
<evidence type="ECO:0000256" key="9">
    <source>
        <dbReference type="ARBA" id="ARBA00022989"/>
    </source>
</evidence>
<dbReference type="InterPro" id="IPR015421">
    <property type="entry name" value="PyrdxlP-dep_Trfase_major"/>
</dbReference>
<evidence type="ECO:0000256" key="16">
    <source>
        <dbReference type="PIRSR" id="PIRSR602129-50"/>
    </source>
</evidence>
<dbReference type="HOGENOM" id="CLU_028929_1_0_1"/>
<keyword evidence="8" id="KW-0746">Sphingolipid metabolism</keyword>
<sequence length="585" mass="66099">MEILQDLPNKLLNGFKAVLDMKCEDYVDLYHTSKAHIYNMIHPFVHQYETKYQNLVNQYHLDTFDQVVLSLFAVLVLYKIVKSIQRFVEFIFSDKERSFKAYIFYLLVTYLPFAKKKLEADLAKVETQFYEACCKNTEKRCPKLPAKGMKSSTLQKRIQEWVQRDEQISGTGKISGSRYCDDTEYENEIKNFTKDFLYHNPLHYEIFPATRQMEAEIIKMTCNMFGSDDGYGYTTSGGTESILMAVLAHRNYAAKFRNVTEPNLVMSRTAHPAFNKACKYFKIKCIRVGTNDKAEVDLKQLESRIDSNTIMIVGSVPSYPYGVIDDIPALAKIAKAHKIGLHVDCCLGGFVVAFAKDYGLQIKPFDFTVDGVTSISCDHHKYALAPKGISVVMFKTKELRHQTYTSVSDWPGGFYATPSVCGSKPGAPIAGAWYAMMYHGREGYVEKSKAISTATQAIVKAIRELPELQELDVIGNPCTCSLAIIYKKETKRNIYHLEGALSKLGWKFSGIQLPPAIQISMNHGIANRTKELIKDLKNCVKDVAENPEKYKDSSSASMYGASVKVPDIKTLDRVLDAVVDSFLKL</sequence>
<evidence type="ECO:0000256" key="6">
    <source>
        <dbReference type="ARBA" id="ARBA00022824"/>
    </source>
</evidence>
<evidence type="ECO:0000256" key="15">
    <source>
        <dbReference type="ARBA" id="ARBA00042568"/>
    </source>
</evidence>
<keyword evidence="6" id="KW-0256">Endoplasmic reticulum</keyword>
<keyword evidence="7 16" id="KW-0663">Pyridoxal phosphate</keyword>
<dbReference type="GO" id="GO:0005789">
    <property type="term" value="C:endoplasmic reticulum membrane"/>
    <property type="evidence" value="ECO:0007669"/>
    <property type="project" value="UniProtKB-SubCell"/>
</dbReference>
<dbReference type="GO" id="GO:0019752">
    <property type="term" value="P:carboxylic acid metabolic process"/>
    <property type="evidence" value="ECO:0007669"/>
    <property type="project" value="InterPro"/>
</dbReference>
<accession>Q23K59</accession>
<comment type="pathway">
    <text evidence="4">Sphingolipid metabolism.</text>
</comment>
<comment type="subcellular location">
    <subcellularLocation>
        <location evidence="2">Endoplasmic reticulum membrane</location>
        <topology evidence="2">Single-pass membrane protein</topology>
    </subcellularLocation>
</comment>
<dbReference type="GO" id="GO:0030170">
    <property type="term" value="F:pyridoxal phosphate binding"/>
    <property type="evidence" value="ECO:0007669"/>
    <property type="project" value="InterPro"/>
</dbReference>
<dbReference type="Proteomes" id="UP000009168">
    <property type="component" value="Unassembled WGS sequence"/>
</dbReference>
<keyword evidence="11" id="KW-0472">Membrane</keyword>
<reference evidence="18" key="2">
    <citation type="submission" date="2014-02" db="EMBL/GenBank/DDBJ databases">
        <title>Annotation update of Tetrahymena thermophila SB210.</title>
        <authorList>
            <person name="Bidwell S."/>
            <person name="Michalis H.M."/>
            <person name="Zafar N."/>
            <person name="Joardar V."/>
            <person name="Miao W."/>
            <person name="Russ C."/>
            <person name="Eisen J."/>
            <person name="Wu M."/>
            <person name="Wu D."/>
            <person name="Nierman W."/>
            <person name="Orias E."/>
            <person name="Delcher A."/>
            <person name="Salzberg S."/>
            <person name="Coyne R."/>
        </authorList>
    </citation>
    <scope>NUCLEOTIDE SEQUENCE</scope>
    <source>
        <strain evidence="18">SB210</strain>
    </source>
</reference>
<dbReference type="InterPro" id="IPR002129">
    <property type="entry name" value="PyrdxlP-dep_de-COase"/>
</dbReference>
<evidence type="ECO:0000256" key="7">
    <source>
        <dbReference type="ARBA" id="ARBA00022898"/>
    </source>
</evidence>
<dbReference type="OrthoDB" id="10254570at2759"/>
<dbReference type="OMA" id="FKDHQFT"/>
<gene>
    <name evidence="18" type="ORF">TTHERM_00194760</name>
</gene>
<evidence type="ECO:0000256" key="4">
    <source>
        <dbReference type="ARBA" id="ARBA00004991"/>
    </source>
</evidence>
<dbReference type="KEGG" id="tet:TTHERM_00194760"/>
<keyword evidence="5" id="KW-0812">Transmembrane</keyword>
<dbReference type="GO" id="GO:0030149">
    <property type="term" value="P:sphingolipid catabolic process"/>
    <property type="evidence" value="ECO:0007669"/>
    <property type="project" value="TreeGrafter"/>
</dbReference>
<comment type="similarity">
    <text evidence="13">Belongs to the group II decarboxylase family. Sphingosine-1-phosphate lyase subfamily.</text>
</comment>
<dbReference type="PANTHER" id="PTHR42735:SF6">
    <property type="entry name" value="SPHINGOSINE-1-PHOSPHATE LYASE 1"/>
    <property type="match status" value="1"/>
</dbReference>
<evidence type="ECO:0000313" key="19">
    <source>
        <dbReference type="Proteomes" id="UP000009168"/>
    </source>
</evidence>
<dbReference type="STRING" id="312017.Q23K59"/>
<proteinExistence type="inferred from homology"/>
<dbReference type="InterPro" id="IPR015424">
    <property type="entry name" value="PyrdxlP-dep_Trfase"/>
</dbReference>
<dbReference type="InterPro" id="IPR015422">
    <property type="entry name" value="PyrdxlP-dep_Trfase_small"/>
</dbReference>
<evidence type="ECO:0000256" key="1">
    <source>
        <dbReference type="ARBA" id="ARBA00001933"/>
    </source>
</evidence>
<evidence type="ECO:0000256" key="13">
    <source>
        <dbReference type="ARBA" id="ARBA00038302"/>
    </source>
</evidence>
<dbReference type="PANTHER" id="PTHR42735">
    <property type="match status" value="1"/>
</dbReference>
<keyword evidence="9" id="KW-1133">Transmembrane helix</keyword>
<evidence type="ECO:0000256" key="5">
    <source>
        <dbReference type="ARBA" id="ARBA00022692"/>
    </source>
</evidence>
<dbReference type="EC" id="4.1.2.27" evidence="14"/>
<dbReference type="Gene3D" id="6.10.140.2150">
    <property type="match status" value="1"/>
</dbReference>
<evidence type="ECO:0000256" key="17">
    <source>
        <dbReference type="RuleBase" id="RU000382"/>
    </source>
</evidence>
<comment type="cofactor">
    <cofactor evidence="1 16 17">
        <name>pyridoxal 5'-phosphate</name>
        <dbReference type="ChEBI" id="CHEBI:597326"/>
    </cofactor>
</comment>
<evidence type="ECO:0000256" key="14">
    <source>
        <dbReference type="ARBA" id="ARBA00038965"/>
    </source>
</evidence>
<keyword evidence="12 17" id="KW-0456">Lyase</keyword>
<protein>
    <recommendedName>
        <fullName evidence="14">sphinganine-1-phosphate aldolase</fullName>
        <ecNumber evidence="14">4.1.2.27</ecNumber>
    </recommendedName>
    <alternativeName>
        <fullName evidence="15">Sphingosine-1-phosphate aldolase</fullName>
    </alternativeName>
</protein>
<keyword evidence="10" id="KW-0443">Lipid metabolism</keyword>
<comment type="pathway">
    <text evidence="3">Lipid metabolism; sphingolipid metabolism.</text>
</comment>
<dbReference type="GeneID" id="7830567"/>
<dbReference type="SUPFAM" id="SSF53383">
    <property type="entry name" value="PLP-dependent transferases"/>
    <property type="match status" value="1"/>
</dbReference>
<evidence type="ECO:0000256" key="11">
    <source>
        <dbReference type="ARBA" id="ARBA00023136"/>
    </source>
</evidence>
<name>Q23K59_TETTS</name>
<dbReference type="FunFam" id="3.40.640.10:FF:000020">
    <property type="entry name" value="sphingosine-1-phosphate lyase 1"/>
    <property type="match status" value="1"/>
</dbReference>
<dbReference type="EMBL" id="GG662673">
    <property type="protein sequence ID" value="EAR96984.2"/>
    <property type="molecule type" value="Genomic_DNA"/>
</dbReference>
<evidence type="ECO:0000256" key="12">
    <source>
        <dbReference type="ARBA" id="ARBA00023239"/>
    </source>
</evidence>
<dbReference type="eggNOG" id="KOG1383">
    <property type="taxonomic scope" value="Eukaryota"/>
</dbReference>
<dbReference type="RefSeq" id="XP_001017229.2">
    <property type="nucleotide sequence ID" value="XM_001017229.3"/>
</dbReference>
<dbReference type="InParanoid" id="Q23K59"/>
<keyword evidence="19" id="KW-1185">Reference proteome</keyword>